<dbReference type="Pfam" id="PF14383">
    <property type="entry name" value="VARLMGL"/>
    <property type="match status" value="1"/>
</dbReference>
<name>A0ABR0WKR4_REHGL</name>
<feature type="compositionally biased region" description="Low complexity" evidence="1">
    <location>
        <begin position="544"/>
        <end position="555"/>
    </location>
</feature>
<feature type="region of interest" description="Disordered" evidence="1">
    <location>
        <begin position="328"/>
        <end position="376"/>
    </location>
</feature>
<evidence type="ECO:0000256" key="1">
    <source>
        <dbReference type="SAM" id="MobiDB-lite"/>
    </source>
</evidence>
<feature type="domain" description="DUF3741" evidence="4">
    <location>
        <begin position="77"/>
        <end position="97"/>
    </location>
</feature>
<evidence type="ECO:0000313" key="5">
    <source>
        <dbReference type="EMBL" id="KAK6146954.1"/>
    </source>
</evidence>
<proteinExistence type="predicted"/>
<gene>
    <name evidence="5" type="ORF">DH2020_017866</name>
</gene>
<dbReference type="PANTHER" id="PTHR46836">
    <property type="entry name" value="AFADIN"/>
    <property type="match status" value="1"/>
</dbReference>
<dbReference type="PANTHER" id="PTHR46836:SF8">
    <property type="entry name" value="AFADIN"/>
    <property type="match status" value="1"/>
</dbReference>
<comment type="caution">
    <text evidence="5">The sequence shown here is derived from an EMBL/GenBank/DDBJ whole genome shotgun (WGS) entry which is preliminary data.</text>
</comment>
<feature type="compositionally biased region" description="Basic residues" evidence="1">
    <location>
        <begin position="605"/>
        <end position="614"/>
    </location>
</feature>
<evidence type="ECO:0000259" key="2">
    <source>
        <dbReference type="Pfam" id="PF12552"/>
    </source>
</evidence>
<dbReference type="Pfam" id="PF14309">
    <property type="entry name" value="DUF4378"/>
    <property type="match status" value="1"/>
</dbReference>
<dbReference type="EMBL" id="JABTTQ020000010">
    <property type="protein sequence ID" value="KAK6146954.1"/>
    <property type="molecule type" value="Genomic_DNA"/>
</dbReference>
<evidence type="ECO:0008006" key="7">
    <source>
        <dbReference type="Google" id="ProtNLM"/>
    </source>
</evidence>
<feature type="region of interest" description="Disordered" evidence="1">
    <location>
        <begin position="798"/>
        <end position="832"/>
    </location>
</feature>
<keyword evidence="6" id="KW-1185">Reference proteome</keyword>
<dbReference type="InterPro" id="IPR022212">
    <property type="entry name" value="DUF3741"/>
</dbReference>
<dbReference type="Pfam" id="PF12552">
    <property type="entry name" value="DUF3741"/>
    <property type="match status" value="1"/>
</dbReference>
<evidence type="ECO:0000259" key="4">
    <source>
        <dbReference type="Pfam" id="PF14383"/>
    </source>
</evidence>
<feature type="compositionally biased region" description="Basic residues" evidence="1">
    <location>
        <begin position="1"/>
        <end position="10"/>
    </location>
</feature>
<evidence type="ECO:0000313" key="6">
    <source>
        <dbReference type="Proteomes" id="UP001318860"/>
    </source>
</evidence>
<dbReference type="Proteomes" id="UP001318860">
    <property type="component" value="Unassembled WGS sequence"/>
</dbReference>
<evidence type="ECO:0000259" key="3">
    <source>
        <dbReference type="Pfam" id="PF14309"/>
    </source>
</evidence>
<feature type="domain" description="DUF3741" evidence="2">
    <location>
        <begin position="179"/>
        <end position="223"/>
    </location>
</feature>
<feature type="compositionally biased region" description="Basic and acidic residues" evidence="1">
    <location>
        <begin position="565"/>
        <end position="583"/>
    </location>
</feature>
<reference evidence="5 6" key="1">
    <citation type="journal article" date="2021" name="Comput. Struct. Biotechnol. J.">
        <title>De novo genome assembly of the potent medicinal plant Rehmannia glutinosa using nanopore technology.</title>
        <authorList>
            <person name="Ma L."/>
            <person name="Dong C."/>
            <person name="Song C."/>
            <person name="Wang X."/>
            <person name="Zheng X."/>
            <person name="Niu Y."/>
            <person name="Chen S."/>
            <person name="Feng W."/>
        </authorList>
    </citation>
    <scope>NUCLEOTIDE SEQUENCE [LARGE SCALE GENOMIC DNA]</scope>
    <source>
        <strain evidence="5">DH-2019</strain>
    </source>
</reference>
<organism evidence="5 6">
    <name type="scientific">Rehmannia glutinosa</name>
    <name type="common">Chinese foxglove</name>
    <dbReference type="NCBI Taxonomy" id="99300"/>
    <lineage>
        <taxon>Eukaryota</taxon>
        <taxon>Viridiplantae</taxon>
        <taxon>Streptophyta</taxon>
        <taxon>Embryophyta</taxon>
        <taxon>Tracheophyta</taxon>
        <taxon>Spermatophyta</taxon>
        <taxon>Magnoliopsida</taxon>
        <taxon>eudicotyledons</taxon>
        <taxon>Gunneridae</taxon>
        <taxon>Pentapetalae</taxon>
        <taxon>asterids</taxon>
        <taxon>lamiids</taxon>
        <taxon>Lamiales</taxon>
        <taxon>Orobanchaceae</taxon>
        <taxon>Rehmannieae</taxon>
        <taxon>Rehmannia</taxon>
    </lineage>
</organism>
<accession>A0ABR0WKR4</accession>
<feature type="region of interest" description="Disordered" evidence="1">
    <location>
        <begin position="544"/>
        <end position="614"/>
    </location>
</feature>
<dbReference type="InterPro" id="IPR025486">
    <property type="entry name" value="DUF4378"/>
</dbReference>
<sequence>MERARHRKSKSASGIEGIQQIQKQKTVSRLSTDSRSYIDGSKRNDTFMLDLGQSSLRGTTGIPMKKLLAEEMSKEVEPKRRSPSVIARLMGLEGLPSPRNVHGQQKRFSDSYQQKNVSINIKPKGQQRDCRLNRRSSMDQPEFKDVYEDLEASHVGNRRCSSRWSASSILTKPEMALIQQKFIDAKRLSTDEKLQGSKQLDDTLEMLDSNKDLLLKYLGQPDSLFVKHLHDQQVDTGSTLGNHIAVLKPSKSEKYESKAKAWRSERDTSSNHHVTSHLKREDGLLLEPQSRHRAHISRNSSRIQFEEKNEEKILPTRIVVLKPNLGKMQNAGTSSSPDISHGYQPSFKKTKEYPSVEGAETVSRRRKGSSHDVGLSKPISREAREIAREITMRMRDGCDETMDAKSVGFRGYVGDESSYDANESDSESESEVFKLSCRNSFDDNNFRRYPSSCLGESSVSREAKKRLSERWKMTHKYQDLEMVSKGSTLGEMLALPDRVTRHNHVNAKTSFASNRHGRDNGTAIWDGPLGISSRDGWKDEITRYSSRSRSLPPSTGGRGRSHRSTYHDELAEEKSLMDSEPVHCGRSKSVKGNLSHKEDYSSKYSKSRGKKPHPYQHMLIDEIDSSSEANFEIQMEANIKDVSEQQSIFHVDANTNTCRSPVVDVMMISEPGSTTLSSKSSELLPEQSSSVIDGDESAAHEQTDISLQVWIFTSFEQKATGTDKGGAVNGADFGNLATPLGNVVLFTLYMRYGVKGFTSFGGAFDPTIFHEKPHKRHLSTVTTLCGGSNMSLQTFLELHKGPPKQGSPSLQSVGAELESSESSKEADHPSPISVLEVPFTEDASSSESFERVSAELHELRMQLQLLKMESSSDAEVSTLFPIEEEEFQLSPIVSEGNFVLEADEGWEISYSLDVLTNSGLEESDFDMFRTSWYSPDCPLDPKLFDNLEKKHSDQTTGSRMERKLLFDRINSALLQIFEEHVDLCPG</sequence>
<feature type="region of interest" description="Disordered" evidence="1">
    <location>
        <begin position="1"/>
        <end position="44"/>
    </location>
</feature>
<dbReference type="InterPro" id="IPR032795">
    <property type="entry name" value="DUF3741-assoc"/>
</dbReference>
<protein>
    <recommendedName>
        <fullName evidence="7">DUF3741 domain-containing protein</fullName>
    </recommendedName>
</protein>
<feature type="domain" description="DUF4378" evidence="3">
    <location>
        <begin position="908"/>
        <end position="979"/>
    </location>
</feature>